<feature type="non-terminal residue" evidence="8">
    <location>
        <position position="1"/>
    </location>
</feature>
<feature type="transmembrane region" description="Helical" evidence="6">
    <location>
        <begin position="20"/>
        <end position="48"/>
    </location>
</feature>
<dbReference type="InterPro" id="IPR011701">
    <property type="entry name" value="MFS"/>
</dbReference>
<evidence type="ECO:0000313" key="8">
    <source>
        <dbReference type="EMBL" id="MFC3762076.1"/>
    </source>
</evidence>
<reference evidence="9" key="1">
    <citation type="journal article" date="2019" name="Int. J. Syst. Evol. Microbiol.">
        <title>The Global Catalogue of Microorganisms (GCM) 10K type strain sequencing project: providing services to taxonomists for standard genome sequencing and annotation.</title>
        <authorList>
            <consortium name="The Broad Institute Genomics Platform"/>
            <consortium name="The Broad Institute Genome Sequencing Center for Infectious Disease"/>
            <person name="Wu L."/>
            <person name="Ma J."/>
        </authorList>
    </citation>
    <scope>NUCLEOTIDE SEQUENCE [LARGE SCALE GENOMIC DNA]</scope>
    <source>
        <strain evidence="9">CGMCC 4.7241</strain>
    </source>
</reference>
<feature type="transmembrane region" description="Helical" evidence="6">
    <location>
        <begin position="126"/>
        <end position="154"/>
    </location>
</feature>
<feature type="transmembrane region" description="Helical" evidence="6">
    <location>
        <begin position="192"/>
        <end position="215"/>
    </location>
</feature>
<evidence type="ECO:0000256" key="4">
    <source>
        <dbReference type="ARBA" id="ARBA00022989"/>
    </source>
</evidence>
<name>A0ABV7Y9S9_9ACTN</name>
<feature type="transmembrane region" description="Helical" evidence="6">
    <location>
        <begin position="221"/>
        <end position="244"/>
    </location>
</feature>
<keyword evidence="2" id="KW-0813">Transport</keyword>
<feature type="transmembrane region" description="Helical" evidence="6">
    <location>
        <begin position="55"/>
        <end position="74"/>
    </location>
</feature>
<evidence type="ECO:0000259" key="7">
    <source>
        <dbReference type="PROSITE" id="PS50850"/>
    </source>
</evidence>
<dbReference type="PANTHER" id="PTHR43385">
    <property type="entry name" value="RIBOFLAVIN TRANSPORTER RIBJ"/>
    <property type="match status" value="1"/>
</dbReference>
<dbReference type="Gene3D" id="1.20.1250.20">
    <property type="entry name" value="MFS general substrate transporter like domains"/>
    <property type="match status" value="1"/>
</dbReference>
<dbReference type="SUPFAM" id="SSF103473">
    <property type="entry name" value="MFS general substrate transporter"/>
    <property type="match status" value="1"/>
</dbReference>
<dbReference type="InterPro" id="IPR036259">
    <property type="entry name" value="MFS_trans_sf"/>
</dbReference>
<feature type="domain" description="Major facilitator superfamily (MFS) profile" evidence="7">
    <location>
        <begin position="1"/>
        <end position="309"/>
    </location>
</feature>
<accession>A0ABV7Y9S9</accession>
<evidence type="ECO:0000256" key="2">
    <source>
        <dbReference type="ARBA" id="ARBA00022448"/>
    </source>
</evidence>
<keyword evidence="9" id="KW-1185">Reference proteome</keyword>
<dbReference type="EMBL" id="JBHRZH010000012">
    <property type="protein sequence ID" value="MFC3762076.1"/>
    <property type="molecule type" value="Genomic_DNA"/>
</dbReference>
<dbReference type="RefSeq" id="WP_385927197.1">
    <property type="nucleotide sequence ID" value="NZ_JBHRZH010000012.1"/>
</dbReference>
<dbReference type="InterPro" id="IPR052983">
    <property type="entry name" value="MFS_Riboflavin_Transporter"/>
</dbReference>
<gene>
    <name evidence="8" type="ORF">ACFOUW_14635</name>
</gene>
<sequence>AVLGAVAVLAWSQVQNVAQLYGAFALVGLASAMLLYHPAFAVVVAITAPERRANALLTITLVGGLASTIFIPLTGLLIEEFGWRDALLVLAAIVAGLSVPLHAIALRRTRAPRTDRHHKASSPKRVLSDAGFWLLVVAFVLQNAGQSVLAVYLVTYLTRLGHAATVAATLAGLLGLLSVTGRVLTTLAMKRWSIAAITAGVFAVQGVATALLPVAGRSTAGAAACIVLFGFGFGISAIAIPAILIDRYGTPGYGTIAGTLGTPVSLSRALAPLGGALLAAALGYDALILIAGLATIASGLSIACLRWLPSRP</sequence>
<evidence type="ECO:0000256" key="3">
    <source>
        <dbReference type="ARBA" id="ARBA00022692"/>
    </source>
</evidence>
<dbReference type="Proteomes" id="UP001595699">
    <property type="component" value="Unassembled WGS sequence"/>
</dbReference>
<evidence type="ECO:0000256" key="5">
    <source>
        <dbReference type="ARBA" id="ARBA00023136"/>
    </source>
</evidence>
<feature type="transmembrane region" description="Helical" evidence="6">
    <location>
        <begin position="286"/>
        <end position="308"/>
    </location>
</feature>
<organism evidence="8 9">
    <name type="scientific">Tenggerimyces flavus</name>
    <dbReference type="NCBI Taxonomy" id="1708749"/>
    <lineage>
        <taxon>Bacteria</taxon>
        <taxon>Bacillati</taxon>
        <taxon>Actinomycetota</taxon>
        <taxon>Actinomycetes</taxon>
        <taxon>Propionibacteriales</taxon>
        <taxon>Nocardioidaceae</taxon>
        <taxon>Tenggerimyces</taxon>
    </lineage>
</organism>
<dbReference type="PANTHER" id="PTHR43385:SF1">
    <property type="entry name" value="RIBOFLAVIN TRANSPORTER RIBJ"/>
    <property type="match status" value="1"/>
</dbReference>
<proteinExistence type="predicted"/>
<dbReference type="InterPro" id="IPR020846">
    <property type="entry name" value="MFS_dom"/>
</dbReference>
<evidence type="ECO:0000256" key="6">
    <source>
        <dbReference type="SAM" id="Phobius"/>
    </source>
</evidence>
<evidence type="ECO:0000256" key="1">
    <source>
        <dbReference type="ARBA" id="ARBA00004651"/>
    </source>
</evidence>
<comment type="subcellular location">
    <subcellularLocation>
        <location evidence="1">Cell membrane</location>
        <topology evidence="1">Multi-pass membrane protein</topology>
    </subcellularLocation>
</comment>
<feature type="transmembrane region" description="Helical" evidence="6">
    <location>
        <begin position="160"/>
        <end position="180"/>
    </location>
</feature>
<comment type="caution">
    <text evidence="8">The sequence shown here is derived from an EMBL/GenBank/DDBJ whole genome shotgun (WGS) entry which is preliminary data.</text>
</comment>
<dbReference type="PROSITE" id="PS50850">
    <property type="entry name" value="MFS"/>
    <property type="match status" value="1"/>
</dbReference>
<evidence type="ECO:0000313" key="9">
    <source>
        <dbReference type="Proteomes" id="UP001595699"/>
    </source>
</evidence>
<protein>
    <submittedName>
        <fullName evidence="8">MFS transporter</fullName>
    </submittedName>
</protein>
<keyword evidence="5 6" id="KW-0472">Membrane</keyword>
<keyword evidence="3 6" id="KW-0812">Transmembrane</keyword>
<feature type="transmembrane region" description="Helical" evidence="6">
    <location>
        <begin position="86"/>
        <end position="106"/>
    </location>
</feature>
<keyword evidence="4 6" id="KW-1133">Transmembrane helix</keyword>
<dbReference type="Pfam" id="PF07690">
    <property type="entry name" value="MFS_1"/>
    <property type="match status" value="1"/>
</dbReference>
<feature type="transmembrane region" description="Helical" evidence="6">
    <location>
        <begin position="256"/>
        <end position="280"/>
    </location>
</feature>